<feature type="transmembrane region" description="Helical" evidence="6">
    <location>
        <begin position="24"/>
        <end position="45"/>
    </location>
</feature>
<dbReference type="AlphaFoldDB" id="A0AA38TP07"/>
<evidence type="ECO:0000256" key="5">
    <source>
        <dbReference type="ARBA" id="ARBA00023065"/>
    </source>
</evidence>
<evidence type="ECO:0000313" key="8">
    <source>
        <dbReference type="Proteomes" id="UP001172457"/>
    </source>
</evidence>
<keyword evidence="6" id="KW-0472">Membrane</keyword>
<evidence type="ECO:0000256" key="3">
    <source>
        <dbReference type="ARBA" id="ARBA00022538"/>
    </source>
</evidence>
<keyword evidence="4" id="KW-0630">Potassium</keyword>
<keyword evidence="8" id="KW-1185">Reference proteome</keyword>
<dbReference type="EMBL" id="JARYMX010000003">
    <property type="protein sequence ID" value="KAJ9558325.1"/>
    <property type="molecule type" value="Genomic_DNA"/>
</dbReference>
<organism evidence="7 8">
    <name type="scientific">Centaurea solstitialis</name>
    <name type="common">yellow star-thistle</name>
    <dbReference type="NCBI Taxonomy" id="347529"/>
    <lineage>
        <taxon>Eukaryota</taxon>
        <taxon>Viridiplantae</taxon>
        <taxon>Streptophyta</taxon>
        <taxon>Embryophyta</taxon>
        <taxon>Tracheophyta</taxon>
        <taxon>Spermatophyta</taxon>
        <taxon>Magnoliopsida</taxon>
        <taxon>eudicotyledons</taxon>
        <taxon>Gunneridae</taxon>
        <taxon>Pentapetalae</taxon>
        <taxon>asterids</taxon>
        <taxon>campanulids</taxon>
        <taxon>Asterales</taxon>
        <taxon>Asteraceae</taxon>
        <taxon>Carduoideae</taxon>
        <taxon>Cardueae</taxon>
        <taxon>Centaureinae</taxon>
        <taxon>Centaurea</taxon>
    </lineage>
</organism>
<dbReference type="Proteomes" id="UP001172457">
    <property type="component" value="Chromosome 3"/>
</dbReference>
<evidence type="ECO:0000313" key="7">
    <source>
        <dbReference type="EMBL" id="KAJ9558325.1"/>
    </source>
</evidence>
<protein>
    <recommendedName>
        <fullName evidence="9">Cation/H+ exchanger domain-containing protein</fullName>
    </recommendedName>
</protein>
<dbReference type="Gene3D" id="1.20.1530.20">
    <property type="match status" value="1"/>
</dbReference>
<dbReference type="GO" id="GO:0012505">
    <property type="term" value="C:endomembrane system"/>
    <property type="evidence" value="ECO:0007669"/>
    <property type="project" value="TreeGrafter"/>
</dbReference>
<comment type="caution">
    <text evidence="7">The sequence shown here is derived from an EMBL/GenBank/DDBJ whole genome shotgun (WGS) entry which is preliminary data.</text>
</comment>
<sequence length="133" mass="15055">MDTNDPEQTDPRCTEVTVMKVANIAVNMLVFIVTLALCNILHMLLRPYSQPRLISEAIVMTVCPISRSGFLVGFFLSNLPFIRNNFDDEANTTLGYVAEFGMICHMFVVGLETDPNIFVRLPFVRPRWRVPGC</sequence>
<evidence type="ECO:0000256" key="4">
    <source>
        <dbReference type="ARBA" id="ARBA00022958"/>
    </source>
</evidence>
<name>A0AA38TP07_9ASTR</name>
<evidence type="ECO:0000256" key="2">
    <source>
        <dbReference type="ARBA" id="ARBA00022448"/>
    </source>
</evidence>
<keyword evidence="5" id="KW-0406">Ion transport</keyword>
<dbReference type="InterPro" id="IPR038770">
    <property type="entry name" value="Na+/solute_symporter_sf"/>
</dbReference>
<gene>
    <name evidence="7" type="ORF">OSB04_012939</name>
</gene>
<evidence type="ECO:0000256" key="6">
    <source>
        <dbReference type="SAM" id="Phobius"/>
    </source>
</evidence>
<comment type="subcellular location">
    <subcellularLocation>
        <location evidence="1">Membrane</location>
        <topology evidence="1">Multi-pass membrane protein</topology>
    </subcellularLocation>
</comment>
<accession>A0AA38TP07</accession>
<feature type="transmembrane region" description="Helical" evidence="6">
    <location>
        <begin position="57"/>
        <end position="81"/>
    </location>
</feature>
<dbReference type="PANTHER" id="PTHR32468">
    <property type="entry name" value="CATION/H + ANTIPORTER"/>
    <property type="match status" value="1"/>
</dbReference>
<keyword evidence="6" id="KW-1133">Transmembrane helix</keyword>
<dbReference type="PANTHER" id="PTHR32468:SF145">
    <property type="entry name" value="CATION_H(+) ANTIPORTER 28"/>
    <property type="match status" value="1"/>
</dbReference>
<evidence type="ECO:0000256" key="1">
    <source>
        <dbReference type="ARBA" id="ARBA00004141"/>
    </source>
</evidence>
<dbReference type="GO" id="GO:0016020">
    <property type="term" value="C:membrane"/>
    <property type="evidence" value="ECO:0007669"/>
    <property type="project" value="UniProtKB-SubCell"/>
</dbReference>
<reference evidence="7" key="1">
    <citation type="submission" date="2023-03" db="EMBL/GenBank/DDBJ databases">
        <title>Chromosome-scale reference genome and RAD-based genetic map of yellow starthistle (Centaurea solstitialis) reveal putative structural variation and QTLs associated with invader traits.</title>
        <authorList>
            <person name="Reatini B."/>
            <person name="Cang F.A."/>
            <person name="Jiang Q."/>
            <person name="Mckibben M.T.W."/>
            <person name="Barker M.S."/>
            <person name="Rieseberg L.H."/>
            <person name="Dlugosch K.M."/>
        </authorList>
    </citation>
    <scope>NUCLEOTIDE SEQUENCE</scope>
    <source>
        <strain evidence="7">CAN-66</strain>
        <tissue evidence="7">Leaf</tissue>
    </source>
</reference>
<evidence type="ECO:0008006" key="9">
    <source>
        <dbReference type="Google" id="ProtNLM"/>
    </source>
</evidence>
<dbReference type="GO" id="GO:0006813">
    <property type="term" value="P:potassium ion transport"/>
    <property type="evidence" value="ECO:0007669"/>
    <property type="project" value="UniProtKB-KW"/>
</dbReference>
<dbReference type="InterPro" id="IPR050794">
    <property type="entry name" value="CPA2_transporter"/>
</dbReference>
<keyword evidence="2" id="KW-0813">Transport</keyword>
<proteinExistence type="predicted"/>
<dbReference type="GO" id="GO:0098662">
    <property type="term" value="P:inorganic cation transmembrane transport"/>
    <property type="evidence" value="ECO:0007669"/>
    <property type="project" value="TreeGrafter"/>
</dbReference>
<dbReference type="GO" id="GO:0006885">
    <property type="term" value="P:regulation of pH"/>
    <property type="evidence" value="ECO:0007669"/>
    <property type="project" value="TreeGrafter"/>
</dbReference>
<keyword evidence="6" id="KW-0812">Transmembrane</keyword>
<keyword evidence="3" id="KW-0633">Potassium transport</keyword>